<reference evidence="2" key="2">
    <citation type="submission" date="2006-09" db="EMBL/GenBank/DDBJ databases">
        <title>The genome sequence of Plasmodium falciparum Dd2.</title>
        <authorList>
            <consortium name="The Broad Institute Genome Sequencing Platform"/>
            <person name="Birren B."/>
            <person name="Lander E."/>
            <person name="Galagan J."/>
            <person name="Nusbaum C."/>
            <person name="Devon K."/>
            <person name="Henn M."/>
            <person name="Jaffe D."/>
            <person name="Butler J."/>
            <person name="Alvarez P."/>
            <person name="Gnerre S."/>
            <person name="Grabherr M."/>
            <person name="Kleber M."/>
            <person name="Mauceli E."/>
            <person name="Brockman W."/>
            <person name="MacCallum I.A."/>
            <person name="Rounsley S."/>
            <person name="Young S."/>
            <person name="LaButti K."/>
            <person name="Pushparaj V."/>
            <person name="DeCaprio D."/>
            <person name="Crawford M."/>
            <person name="Koehrsen M."/>
            <person name="Engels R."/>
            <person name="Montgomery P."/>
            <person name="Pearson M."/>
            <person name="Howarth C."/>
            <person name="Larson L."/>
            <person name="Luoma S."/>
            <person name="White J."/>
            <person name="Kodira C."/>
            <person name="Zeng Q."/>
            <person name="O'Leary S."/>
            <person name="Yandava C."/>
            <person name="Alvarado L."/>
            <person name="Wirth D."/>
            <person name="Volkman S."/>
            <person name="Hartl D."/>
        </authorList>
    </citation>
    <scope>NUCLEOTIDE SEQUENCE [LARGE SCALE GENOMIC DNA]</scope>
</reference>
<evidence type="ECO:0000313" key="1">
    <source>
        <dbReference type="EMBL" id="KOB89236.1"/>
    </source>
</evidence>
<name>A0A0L7M8U2_PLAF4</name>
<dbReference type="EMBL" id="GG702051">
    <property type="protein sequence ID" value="KOB89236.1"/>
    <property type="molecule type" value="Genomic_DNA"/>
</dbReference>
<organism evidence="1 2">
    <name type="scientific">Plasmodium falciparum (isolate Dd2)</name>
    <dbReference type="NCBI Taxonomy" id="57267"/>
    <lineage>
        <taxon>Eukaryota</taxon>
        <taxon>Sar</taxon>
        <taxon>Alveolata</taxon>
        <taxon>Apicomplexa</taxon>
        <taxon>Aconoidasida</taxon>
        <taxon>Haemosporida</taxon>
        <taxon>Plasmodiidae</taxon>
        <taxon>Plasmodium</taxon>
        <taxon>Plasmodium (Laverania)</taxon>
    </lineage>
</organism>
<gene>
    <name evidence="1" type="ORF">PFDG_04784</name>
</gene>
<dbReference type="Proteomes" id="UP000054282">
    <property type="component" value="Unassembled WGS sequence"/>
</dbReference>
<dbReference type="KEGG" id="pfd:PFDG_04784"/>
<sequence length="95" mass="11795">MKKRNVTTYIKLFMQEKLNEYINHKELEVKLRHNITHINKRCIYNKNKNINIPHEEVLYFSNLYNIKDEQRDLSFYSNEQWNNDDFIKNIMELKT</sequence>
<dbReference type="AlphaFoldDB" id="A0A0L7M8U2"/>
<protein>
    <submittedName>
        <fullName evidence="1">Uncharacterized protein</fullName>
    </submittedName>
</protein>
<proteinExistence type="predicted"/>
<evidence type="ECO:0000313" key="2">
    <source>
        <dbReference type="Proteomes" id="UP000054282"/>
    </source>
</evidence>
<reference evidence="2" key="1">
    <citation type="submission" date="2006-09" db="EMBL/GenBank/DDBJ databases">
        <title>Annotation of Plasmodium falciparum Dd2.</title>
        <authorList>
            <consortium name="The Broad Institute Genome Sequencing Platform"/>
            <person name="Volkman S.K."/>
            <person name="Neafsey D.E."/>
            <person name="Dash A.P."/>
            <person name="Chitnis C.E."/>
            <person name="Hartl D.L."/>
            <person name="Young S.K."/>
            <person name="Zeng Q."/>
            <person name="Koehrsen M."/>
            <person name="Alvarado L."/>
            <person name="Berlin A."/>
            <person name="Borenstein D."/>
            <person name="Chapman S.B."/>
            <person name="Chen Z."/>
            <person name="Engels R."/>
            <person name="Freedman E."/>
            <person name="Gellesch M."/>
            <person name="Goldberg J."/>
            <person name="Griggs A."/>
            <person name="Gujja S."/>
            <person name="Heilman E.R."/>
            <person name="Heiman D.I."/>
            <person name="Howarth C."/>
            <person name="Jen D."/>
            <person name="Larson L."/>
            <person name="Mehta T."/>
            <person name="Neiman D."/>
            <person name="Park D."/>
            <person name="Pearson M."/>
            <person name="Roberts A."/>
            <person name="Saif S."/>
            <person name="Shea T."/>
            <person name="Shenoy N."/>
            <person name="Sisk P."/>
            <person name="Stolte C."/>
            <person name="Sykes S."/>
            <person name="Walk T."/>
            <person name="White J."/>
            <person name="Yandava C."/>
            <person name="Haas B."/>
            <person name="Henn M.R."/>
            <person name="Nusbaum C."/>
            <person name="Birren B."/>
        </authorList>
    </citation>
    <scope>NUCLEOTIDE SEQUENCE [LARGE SCALE GENOMIC DNA]</scope>
</reference>
<accession>A0A0L7M8U2</accession>